<keyword evidence="4 7" id="KW-0812">Transmembrane</keyword>
<evidence type="ECO:0000256" key="5">
    <source>
        <dbReference type="ARBA" id="ARBA00022989"/>
    </source>
</evidence>
<evidence type="ECO:0000313" key="10">
    <source>
        <dbReference type="Proteomes" id="UP001305521"/>
    </source>
</evidence>
<sequence>MTRGFSPALLAKQVLLVAGILAAWEWGVRSGLMAAYIYGQPSGIYAKAKGLIASGELLMHTWVTAQEAVAGFLIGSTLGSLCGLLLWLSPGFAAVVRPVMIAINGVPKIALAPLIIVWFGIGMEAKIAIAAILTFIVSLIATFAGTREVDQDLIRLMRSLGASRFQTWRKVVAPATLPWIVSALRLNVGFALIGAVVGEYISAKEGLGYLVYFSGTLYDLNAVWTGIFALMALALVLDRCVTFIENKARWA</sequence>
<reference evidence="9 10" key="1">
    <citation type="submission" date="2023-11" db="EMBL/GenBank/DDBJ databases">
        <title>Arctic aerobic anoxygenic photoheterotroph Sediminicoccus rosea KRV36 adapts its photosynthesis to long days of polar summer.</title>
        <authorList>
            <person name="Tomasch J."/>
            <person name="Kopejtka K."/>
            <person name="Bily T."/>
            <person name="Gardiner A.T."/>
            <person name="Gardian Z."/>
            <person name="Shivaramu S."/>
            <person name="Koblizek M."/>
            <person name="Engelhardt F."/>
            <person name="Kaftan D."/>
        </authorList>
    </citation>
    <scope>NUCLEOTIDE SEQUENCE [LARGE SCALE GENOMIC DNA]</scope>
    <source>
        <strain evidence="9 10">R-30</strain>
    </source>
</reference>
<evidence type="ECO:0000256" key="6">
    <source>
        <dbReference type="ARBA" id="ARBA00023136"/>
    </source>
</evidence>
<evidence type="ECO:0000256" key="2">
    <source>
        <dbReference type="ARBA" id="ARBA00022448"/>
    </source>
</evidence>
<protein>
    <submittedName>
        <fullName evidence="9">ABC transporter permease</fullName>
    </submittedName>
</protein>
<keyword evidence="2 7" id="KW-0813">Transport</keyword>
<feature type="transmembrane region" description="Helical" evidence="7">
    <location>
        <begin position="127"/>
        <end position="150"/>
    </location>
</feature>
<proteinExistence type="inferred from homology"/>
<dbReference type="Gene3D" id="1.10.3720.10">
    <property type="entry name" value="MetI-like"/>
    <property type="match status" value="1"/>
</dbReference>
<gene>
    <name evidence="9" type="ORF">R9Z33_00780</name>
</gene>
<dbReference type="InterPro" id="IPR000515">
    <property type="entry name" value="MetI-like"/>
</dbReference>
<dbReference type="EMBL" id="CP137852">
    <property type="protein sequence ID" value="WPB85421.1"/>
    <property type="molecule type" value="Genomic_DNA"/>
</dbReference>
<evidence type="ECO:0000256" key="1">
    <source>
        <dbReference type="ARBA" id="ARBA00004651"/>
    </source>
</evidence>
<evidence type="ECO:0000259" key="8">
    <source>
        <dbReference type="PROSITE" id="PS50928"/>
    </source>
</evidence>
<evidence type="ECO:0000256" key="3">
    <source>
        <dbReference type="ARBA" id="ARBA00022475"/>
    </source>
</evidence>
<keyword evidence="5 7" id="KW-1133">Transmembrane helix</keyword>
<comment type="similarity">
    <text evidence="7">Belongs to the binding-protein-dependent transport system permease family.</text>
</comment>
<dbReference type="RefSeq" id="WP_318649390.1">
    <property type="nucleotide sequence ID" value="NZ_CP137852.1"/>
</dbReference>
<dbReference type="PANTHER" id="PTHR30151">
    <property type="entry name" value="ALKANE SULFONATE ABC TRANSPORTER-RELATED, MEMBRANE SUBUNIT"/>
    <property type="match status" value="1"/>
</dbReference>
<keyword evidence="6 7" id="KW-0472">Membrane</keyword>
<name>A0ABZ0PIY9_9PROT</name>
<comment type="subcellular location">
    <subcellularLocation>
        <location evidence="1 7">Cell membrane</location>
        <topology evidence="1 7">Multi-pass membrane protein</topology>
    </subcellularLocation>
</comment>
<evidence type="ECO:0000256" key="7">
    <source>
        <dbReference type="RuleBase" id="RU363032"/>
    </source>
</evidence>
<dbReference type="Pfam" id="PF00528">
    <property type="entry name" value="BPD_transp_1"/>
    <property type="match status" value="1"/>
</dbReference>
<dbReference type="InterPro" id="IPR035906">
    <property type="entry name" value="MetI-like_sf"/>
</dbReference>
<organism evidence="9 10">
    <name type="scientific">Sediminicoccus rosea</name>
    <dbReference type="NCBI Taxonomy" id="1225128"/>
    <lineage>
        <taxon>Bacteria</taxon>
        <taxon>Pseudomonadati</taxon>
        <taxon>Pseudomonadota</taxon>
        <taxon>Alphaproteobacteria</taxon>
        <taxon>Acetobacterales</taxon>
        <taxon>Roseomonadaceae</taxon>
        <taxon>Sediminicoccus</taxon>
    </lineage>
</organism>
<dbReference type="Proteomes" id="UP001305521">
    <property type="component" value="Chromosome"/>
</dbReference>
<feature type="transmembrane region" description="Helical" evidence="7">
    <location>
        <begin position="217"/>
        <end position="237"/>
    </location>
</feature>
<dbReference type="SUPFAM" id="SSF161098">
    <property type="entry name" value="MetI-like"/>
    <property type="match status" value="1"/>
</dbReference>
<dbReference type="PROSITE" id="PS50928">
    <property type="entry name" value="ABC_TM1"/>
    <property type="match status" value="1"/>
</dbReference>
<keyword evidence="10" id="KW-1185">Reference proteome</keyword>
<dbReference type="CDD" id="cd06261">
    <property type="entry name" value="TM_PBP2"/>
    <property type="match status" value="1"/>
</dbReference>
<evidence type="ECO:0000256" key="4">
    <source>
        <dbReference type="ARBA" id="ARBA00022692"/>
    </source>
</evidence>
<feature type="transmembrane region" description="Helical" evidence="7">
    <location>
        <begin position="68"/>
        <end position="88"/>
    </location>
</feature>
<dbReference type="PANTHER" id="PTHR30151:SF20">
    <property type="entry name" value="ABC TRANSPORTER PERMEASE PROTEIN HI_0355-RELATED"/>
    <property type="match status" value="1"/>
</dbReference>
<keyword evidence="3" id="KW-1003">Cell membrane</keyword>
<accession>A0ABZ0PIY9</accession>
<evidence type="ECO:0000313" key="9">
    <source>
        <dbReference type="EMBL" id="WPB85421.1"/>
    </source>
</evidence>
<feature type="transmembrane region" description="Helical" evidence="7">
    <location>
        <begin position="100"/>
        <end position="121"/>
    </location>
</feature>
<feature type="domain" description="ABC transmembrane type-1" evidence="8">
    <location>
        <begin position="61"/>
        <end position="245"/>
    </location>
</feature>
<feature type="transmembrane region" description="Helical" evidence="7">
    <location>
        <begin position="171"/>
        <end position="197"/>
    </location>
</feature>